<sequence length="211" mass="24014">MSREEFLALPEDRPMPRHQTLRDQGKLVRIFMTDADVLSGAARTKAAVSHRWIRHWHIDPDCTKLKKLKTILRESPDITHVWIDWACIPQKWKDDATEGRKTFVEQEEFNRTLANVLPYPGPADLYLGCTVIIMFDADYNRRFWPSVEAWTSMQSPDRTGLRRPLVSIPVPRCTASLAATAKPPCATTSSEPGCTSRPRRRPGRSGSRSTS</sequence>
<name>A0ABN9XDS1_9DINO</name>
<evidence type="ECO:0000313" key="3">
    <source>
        <dbReference type="Proteomes" id="UP001189429"/>
    </source>
</evidence>
<dbReference type="EMBL" id="CAUYUJ010020361">
    <property type="protein sequence ID" value="CAK0897609.1"/>
    <property type="molecule type" value="Genomic_DNA"/>
</dbReference>
<gene>
    <name evidence="2" type="ORF">PCOR1329_LOCUS75751</name>
</gene>
<reference evidence="2" key="1">
    <citation type="submission" date="2023-10" db="EMBL/GenBank/DDBJ databases">
        <authorList>
            <person name="Chen Y."/>
            <person name="Shah S."/>
            <person name="Dougan E. K."/>
            <person name="Thang M."/>
            <person name="Chan C."/>
        </authorList>
    </citation>
    <scope>NUCLEOTIDE SEQUENCE [LARGE SCALE GENOMIC DNA]</scope>
</reference>
<evidence type="ECO:0000313" key="2">
    <source>
        <dbReference type="EMBL" id="CAK0897609.1"/>
    </source>
</evidence>
<accession>A0ABN9XDS1</accession>
<organism evidence="2 3">
    <name type="scientific">Prorocentrum cordatum</name>
    <dbReference type="NCBI Taxonomy" id="2364126"/>
    <lineage>
        <taxon>Eukaryota</taxon>
        <taxon>Sar</taxon>
        <taxon>Alveolata</taxon>
        <taxon>Dinophyceae</taxon>
        <taxon>Prorocentrales</taxon>
        <taxon>Prorocentraceae</taxon>
        <taxon>Prorocentrum</taxon>
    </lineage>
</organism>
<evidence type="ECO:0008006" key="4">
    <source>
        <dbReference type="Google" id="ProtNLM"/>
    </source>
</evidence>
<proteinExistence type="predicted"/>
<feature type="region of interest" description="Disordered" evidence="1">
    <location>
        <begin position="180"/>
        <end position="211"/>
    </location>
</feature>
<keyword evidence="3" id="KW-1185">Reference proteome</keyword>
<protein>
    <recommendedName>
        <fullName evidence="4">Heterokaryon incompatibility domain-containing protein</fullName>
    </recommendedName>
</protein>
<evidence type="ECO:0000256" key="1">
    <source>
        <dbReference type="SAM" id="MobiDB-lite"/>
    </source>
</evidence>
<dbReference type="Proteomes" id="UP001189429">
    <property type="component" value="Unassembled WGS sequence"/>
</dbReference>
<comment type="caution">
    <text evidence="2">The sequence shown here is derived from an EMBL/GenBank/DDBJ whole genome shotgun (WGS) entry which is preliminary data.</text>
</comment>